<proteinExistence type="predicted"/>
<sequence length="83" mass="9623">MDRRGFPERKRRTSGRFVGACLTEEDANKLREGNEDWFISPNQIYALIVNPHRAMQFLAGRFAGPSPHNILLQNKTIYHVLVR</sequence>
<protein>
    <submittedName>
        <fullName evidence="1">Uncharacterized protein</fullName>
    </submittedName>
</protein>
<keyword evidence="2" id="KW-1185">Reference proteome</keyword>
<gene>
    <name evidence="1" type="ORF">GQ55_2G333800</name>
</gene>
<evidence type="ECO:0000313" key="2">
    <source>
        <dbReference type="Proteomes" id="UP000244336"/>
    </source>
</evidence>
<name>A0A2T7EV42_9POAL</name>
<dbReference type="OrthoDB" id="693695at2759"/>
<dbReference type="AlphaFoldDB" id="A0A2T7EV42"/>
<evidence type="ECO:0000313" key="1">
    <source>
        <dbReference type="EMBL" id="PUZ71691.1"/>
    </source>
</evidence>
<accession>A0A2T7EV42</accession>
<dbReference type="Gramene" id="PUZ71691">
    <property type="protein sequence ID" value="PUZ71691"/>
    <property type="gene ID" value="GQ55_2G333800"/>
</dbReference>
<dbReference type="EMBL" id="CM009750">
    <property type="protein sequence ID" value="PUZ71691.1"/>
    <property type="molecule type" value="Genomic_DNA"/>
</dbReference>
<organism evidence="1 2">
    <name type="scientific">Panicum hallii var. hallii</name>
    <dbReference type="NCBI Taxonomy" id="1504633"/>
    <lineage>
        <taxon>Eukaryota</taxon>
        <taxon>Viridiplantae</taxon>
        <taxon>Streptophyta</taxon>
        <taxon>Embryophyta</taxon>
        <taxon>Tracheophyta</taxon>
        <taxon>Spermatophyta</taxon>
        <taxon>Magnoliopsida</taxon>
        <taxon>Liliopsida</taxon>
        <taxon>Poales</taxon>
        <taxon>Poaceae</taxon>
        <taxon>PACMAD clade</taxon>
        <taxon>Panicoideae</taxon>
        <taxon>Panicodae</taxon>
        <taxon>Paniceae</taxon>
        <taxon>Panicinae</taxon>
        <taxon>Panicum</taxon>
        <taxon>Panicum sect. Panicum</taxon>
    </lineage>
</organism>
<reference evidence="1 2" key="1">
    <citation type="submission" date="2018-04" db="EMBL/GenBank/DDBJ databases">
        <title>WGS assembly of Panicum hallii var. hallii HAL2.</title>
        <authorList>
            <person name="Lovell J."/>
            <person name="Jenkins J."/>
            <person name="Lowry D."/>
            <person name="Mamidi S."/>
            <person name="Sreedasyam A."/>
            <person name="Weng X."/>
            <person name="Barry K."/>
            <person name="Bonette J."/>
            <person name="Campitelli B."/>
            <person name="Daum C."/>
            <person name="Gordon S."/>
            <person name="Gould B."/>
            <person name="Lipzen A."/>
            <person name="MacQueen A."/>
            <person name="Palacio-Mejia J."/>
            <person name="Plott C."/>
            <person name="Shakirov E."/>
            <person name="Shu S."/>
            <person name="Yoshinaga Y."/>
            <person name="Zane M."/>
            <person name="Rokhsar D."/>
            <person name="Grimwood J."/>
            <person name="Schmutz J."/>
            <person name="Juenger T."/>
        </authorList>
    </citation>
    <scope>NUCLEOTIDE SEQUENCE [LARGE SCALE GENOMIC DNA]</scope>
    <source>
        <strain evidence="2">cv. HAL2</strain>
    </source>
</reference>
<dbReference type="Proteomes" id="UP000244336">
    <property type="component" value="Chromosome 2"/>
</dbReference>